<reference evidence="2" key="1">
    <citation type="submission" date="2023-07" db="EMBL/GenBank/DDBJ databases">
        <title>draft genome sequence of fig (Ficus carica).</title>
        <authorList>
            <person name="Takahashi T."/>
            <person name="Nishimura K."/>
        </authorList>
    </citation>
    <scope>NUCLEOTIDE SEQUENCE</scope>
</reference>
<gene>
    <name evidence="2" type="ORF">TIFTF001_016832</name>
</gene>
<name>A0AA88AB49_FICCA</name>
<keyword evidence="3" id="KW-1185">Reference proteome</keyword>
<protein>
    <submittedName>
        <fullName evidence="2">Uncharacterized protein</fullName>
    </submittedName>
</protein>
<dbReference type="EMBL" id="BTGU01000026">
    <property type="protein sequence ID" value="GMN47662.1"/>
    <property type="molecule type" value="Genomic_DNA"/>
</dbReference>
<feature type="region of interest" description="Disordered" evidence="1">
    <location>
        <begin position="109"/>
        <end position="139"/>
    </location>
</feature>
<dbReference type="Proteomes" id="UP001187192">
    <property type="component" value="Unassembled WGS sequence"/>
</dbReference>
<evidence type="ECO:0000313" key="3">
    <source>
        <dbReference type="Proteomes" id="UP001187192"/>
    </source>
</evidence>
<evidence type="ECO:0000313" key="2">
    <source>
        <dbReference type="EMBL" id="GMN47662.1"/>
    </source>
</evidence>
<evidence type="ECO:0000256" key="1">
    <source>
        <dbReference type="SAM" id="MobiDB-lite"/>
    </source>
</evidence>
<comment type="caution">
    <text evidence="2">The sequence shown here is derived from an EMBL/GenBank/DDBJ whole genome shotgun (WGS) entry which is preliminary data.</text>
</comment>
<feature type="region of interest" description="Disordered" evidence="1">
    <location>
        <begin position="1"/>
        <end position="38"/>
    </location>
</feature>
<feature type="compositionally biased region" description="Basic and acidic residues" evidence="1">
    <location>
        <begin position="16"/>
        <end position="38"/>
    </location>
</feature>
<proteinExistence type="predicted"/>
<dbReference type="AlphaFoldDB" id="A0AA88AB49"/>
<accession>A0AA88AB49</accession>
<organism evidence="2 3">
    <name type="scientific">Ficus carica</name>
    <name type="common">Common fig</name>
    <dbReference type="NCBI Taxonomy" id="3494"/>
    <lineage>
        <taxon>Eukaryota</taxon>
        <taxon>Viridiplantae</taxon>
        <taxon>Streptophyta</taxon>
        <taxon>Embryophyta</taxon>
        <taxon>Tracheophyta</taxon>
        <taxon>Spermatophyta</taxon>
        <taxon>Magnoliopsida</taxon>
        <taxon>eudicotyledons</taxon>
        <taxon>Gunneridae</taxon>
        <taxon>Pentapetalae</taxon>
        <taxon>rosids</taxon>
        <taxon>fabids</taxon>
        <taxon>Rosales</taxon>
        <taxon>Moraceae</taxon>
        <taxon>Ficeae</taxon>
        <taxon>Ficus</taxon>
    </lineage>
</organism>
<sequence>MEQDSRSPKYVTVNRSLKERYDTGDPKDSKKMIRGESSIRERISLPPYKKEEYKKISHNEIIIIENHETQKSPDQITNHYLPFHLHPSTVPKSREKRKLLPEEKQKLKQILQDSSEEENNKEDRSLVTSEESYRAVYRG</sequence>